<proteinExistence type="predicted"/>
<keyword evidence="1" id="KW-1133">Transmembrane helix</keyword>
<keyword evidence="3" id="KW-1185">Reference proteome</keyword>
<feature type="transmembrane region" description="Helical" evidence="1">
    <location>
        <begin position="40"/>
        <end position="61"/>
    </location>
</feature>
<dbReference type="AlphaFoldDB" id="A0AAV4LJ31"/>
<evidence type="ECO:0000313" key="3">
    <source>
        <dbReference type="Proteomes" id="UP001057291"/>
    </source>
</evidence>
<keyword evidence="1" id="KW-0472">Membrane</keyword>
<protein>
    <submittedName>
        <fullName evidence="2">Uncharacterized protein</fullName>
    </submittedName>
</protein>
<organism evidence="2 3">
    <name type="scientific">Collibacillus ludicampi</name>
    <dbReference type="NCBI Taxonomy" id="2771369"/>
    <lineage>
        <taxon>Bacteria</taxon>
        <taxon>Bacillati</taxon>
        <taxon>Bacillota</taxon>
        <taxon>Bacilli</taxon>
        <taxon>Bacillales</taxon>
        <taxon>Alicyclobacillaceae</taxon>
        <taxon>Collibacillus</taxon>
    </lineage>
</organism>
<comment type="caution">
    <text evidence="2">The sequence shown here is derived from an EMBL/GenBank/DDBJ whole genome shotgun (WGS) entry which is preliminary data.</text>
</comment>
<dbReference type="Proteomes" id="UP001057291">
    <property type="component" value="Unassembled WGS sequence"/>
</dbReference>
<evidence type="ECO:0000313" key="2">
    <source>
        <dbReference type="EMBL" id="GIM47778.1"/>
    </source>
</evidence>
<accession>A0AAV4LJ31</accession>
<sequence>MHLFVIVFVLLWSIFCIMLGDWLLRKGVAFQNQGIAKRGIWLQILGAIVTLGFPILVACMMS</sequence>
<dbReference type="RefSeq" id="WP_282200721.1">
    <property type="nucleotide sequence ID" value="NZ_BOQE01000001.1"/>
</dbReference>
<keyword evidence="1" id="KW-0812">Transmembrane</keyword>
<reference evidence="2" key="1">
    <citation type="journal article" date="2023" name="Int. J. Syst. Evol. Microbiol.">
        <title>Collibacillus ludicampi gen. nov., sp. nov., a new soil bacterium of the family Alicyclobacillaceae.</title>
        <authorList>
            <person name="Jojima T."/>
            <person name="Ioku Y."/>
            <person name="Fukuta Y."/>
            <person name="Shirasaka N."/>
            <person name="Matsumura Y."/>
            <person name="Mori M."/>
        </authorList>
    </citation>
    <scope>NUCLEOTIDE SEQUENCE</scope>
    <source>
        <strain evidence="2">TP075</strain>
    </source>
</reference>
<evidence type="ECO:0000256" key="1">
    <source>
        <dbReference type="SAM" id="Phobius"/>
    </source>
</evidence>
<name>A0AAV4LJ31_9BACL</name>
<gene>
    <name evidence="2" type="ORF">DNHGIG_33270</name>
</gene>
<dbReference type="EMBL" id="BOQE01000001">
    <property type="protein sequence ID" value="GIM47778.1"/>
    <property type="molecule type" value="Genomic_DNA"/>
</dbReference>